<comment type="similarity">
    <text evidence="1 6 7">Belongs to the peptidase S8 family.</text>
</comment>
<evidence type="ECO:0000256" key="9">
    <source>
        <dbReference type="SAM" id="SignalP"/>
    </source>
</evidence>
<gene>
    <name evidence="11" type="ORF">DVK44_06720</name>
</gene>
<accession>A0A345HL63</accession>
<evidence type="ECO:0000256" key="7">
    <source>
        <dbReference type="RuleBase" id="RU003355"/>
    </source>
</evidence>
<dbReference type="AlphaFoldDB" id="A0A345HL63"/>
<evidence type="ECO:0000256" key="8">
    <source>
        <dbReference type="SAM" id="MobiDB-lite"/>
    </source>
</evidence>
<feature type="chain" id="PRO_5016773925" evidence="9">
    <location>
        <begin position="34"/>
        <end position="1167"/>
    </location>
</feature>
<dbReference type="Gene3D" id="2.60.40.10">
    <property type="entry name" value="Immunoglobulins"/>
    <property type="match status" value="1"/>
</dbReference>
<evidence type="ECO:0000256" key="6">
    <source>
        <dbReference type="PROSITE-ProRule" id="PRU01240"/>
    </source>
</evidence>
<dbReference type="PRINTS" id="PR00723">
    <property type="entry name" value="SUBTILISIN"/>
</dbReference>
<keyword evidence="4 6" id="KW-0720">Serine protease</keyword>
<dbReference type="InterPro" id="IPR023827">
    <property type="entry name" value="Peptidase_S8_Asp-AS"/>
</dbReference>
<dbReference type="GO" id="GO:0004252">
    <property type="term" value="F:serine-type endopeptidase activity"/>
    <property type="evidence" value="ECO:0007669"/>
    <property type="project" value="UniProtKB-UniRule"/>
</dbReference>
<dbReference type="InterPro" id="IPR022398">
    <property type="entry name" value="Peptidase_S8_His-AS"/>
</dbReference>
<dbReference type="GO" id="GO:0005975">
    <property type="term" value="P:carbohydrate metabolic process"/>
    <property type="evidence" value="ECO:0007669"/>
    <property type="project" value="UniProtKB-ARBA"/>
</dbReference>
<dbReference type="Proteomes" id="UP000253868">
    <property type="component" value="Chromosome"/>
</dbReference>
<feature type="active site" description="Charge relay system" evidence="5 6">
    <location>
        <position position="472"/>
    </location>
</feature>
<organism evidence="11 12">
    <name type="scientific">Streptomyces paludis</name>
    <dbReference type="NCBI Taxonomy" id="2282738"/>
    <lineage>
        <taxon>Bacteria</taxon>
        <taxon>Bacillati</taxon>
        <taxon>Actinomycetota</taxon>
        <taxon>Actinomycetes</taxon>
        <taxon>Kitasatosporales</taxon>
        <taxon>Streptomycetaceae</taxon>
        <taxon>Streptomyces</taxon>
    </lineage>
</organism>
<feature type="domain" description="Peptidase S8/S53" evidence="10">
    <location>
        <begin position="251"/>
        <end position="519"/>
    </location>
</feature>
<evidence type="ECO:0000256" key="4">
    <source>
        <dbReference type="ARBA" id="ARBA00022825"/>
    </source>
</evidence>
<evidence type="ECO:0000313" key="11">
    <source>
        <dbReference type="EMBL" id="AXG77437.1"/>
    </source>
</evidence>
<dbReference type="EMBL" id="CP031194">
    <property type="protein sequence ID" value="AXG77437.1"/>
    <property type="molecule type" value="Genomic_DNA"/>
</dbReference>
<dbReference type="OrthoDB" id="9798386at2"/>
<dbReference type="InterPro" id="IPR023828">
    <property type="entry name" value="Peptidase_S8_Ser-AS"/>
</dbReference>
<feature type="signal peptide" evidence="9">
    <location>
        <begin position="1"/>
        <end position="33"/>
    </location>
</feature>
<dbReference type="PROSITE" id="PS00137">
    <property type="entry name" value="SUBTILASE_HIS"/>
    <property type="match status" value="1"/>
</dbReference>
<evidence type="ECO:0000259" key="10">
    <source>
        <dbReference type="Pfam" id="PF00082"/>
    </source>
</evidence>
<evidence type="ECO:0000256" key="3">
    <source>
        <dbReference type="ARBA" id="ARBA00022801"/>
    </source>
</evidence>
<keyword evidence="3 6" id="KW-0378">Hydrolase</keyword>
<reference evidence="12" key="1">
    <citation type="submission" date="2018-07" db="EMBL/GenBank/DDBJ databases">
        <authorList>
            <person name="Zhao J."/>
        </authorList>
    </citation>
    <scope>NUCLEOTIDE SEQUENCE [LARGE SCALE GENOMIC DNA]</scope>
    <source>
        <strain evidence="12">GSSD-12</strain>
    </source>
</reference>
<feature type="active site" description="Charge relay system" evidence="5 6">
    <location>
        <position position="292"/>
    </location>
</feature>
<proteinExistence type="inferred from homology"/>
<evidence type="ECO:0000256" key="2">
    <source>
        <dbReference type="ARBA" id="ARBA00022670"/>
    </source>
</evidence>
<dbReference type="PANTHER" id="PTHR43806">
    <property type="entry name" value="PEPTIDASE S8"/>
    <property type="match status" value="1"/>
</dbReference>
<dbReference type="RefSeq" id="WP_114658804.1">
    <property type="nucleotide sequence ID" value="NZ_CP031194.1"/>
</dbReference>
<evidence type="ECO:0000313" key="12">
    <source>
        <dbReference type="Proteomes" id="UP000253868"/>
    </source>
</evidence>
<evidence type="ECO:0000256" key="5">
    <source>
        <dbReference type="PIRSR" id="PIRSR615500-1"/>
    </source>
</evidence>
<feature type="active site" description="Charge relay system" evidence="5 6">
    <location>
        <position position="260"/>
    </location>
</feature>
<dbReference type="InterPro" id="IPR036852">
    <property type="entry name" value="Peptidase_S8/S53_dom_sf"/>
</dbReference>
<dbReference type="SUPFAM" id="SSF52743">
    <property type="entry name" value="Subtilisin-like"/>
    <property type="match status" value="1"/>
</dbReference>
<dbReference type="GO" id="GO:0006508">
    <property type="term" value="P:proteolysis"/>
    <property type="evidence" value="ECO:0007669"/>
    <property type="project" value="UniProtKB-KW"/>
</dbReference>
<keyword evidence="12" id="KW-1185">Reference proteome</keyword>
<evidence type="ECO:0000256" key="1">
    <source>
        <dbReference type="ARBA" id="ARBA00011073"/>
    </source>
</evidence>
<dbReference type="InterPro" id="IPR013783">
    <property type="entry name" value="Ig-like_fold"/>
</dbReference>
<dbReference type="InterPro" id="IPR000209">
    <property type="entry name" value="Peptidase_S8/S53_dom"/>
</dbReference>
<feature type="region of interest" description="Disordered" evidence="8">
    <location>
        <begin position="633"/>
        <end position="660"/>
    </location>
</feature>
<dbReference type="Pfam" id="PF00082">
    <property type="entry name" value="Peptidase_S8"/>
    <property type="match status" value="1"/>
</dbReference>
<keyword evidence="2 6" id="KW-0645">Protease</keyword>
<protein>
    <submittedName>
        <fullName evidence="11">1,4-dihydropyridine esterase</fullName>
    </submittedName>
</protein>
<name>A0A345HL63_9ACTN</name>
<sequence length="1167" mass="119902">MRRPTGYRAGGYRASVIAVAVALAAGTVTGAVAAPPDGVRGLGQQGAGAGKAGEAGQMSGSRKATVTLITGDRVDVDAKGRVTSVRPGAGREHIPVSVRSLGDRTYVIPADAVRLVGNGTVDRRLFDVTRLIEDGLDDAAREKLPLIVAHPKGAARAKLKAAAKSDVVEAGATVERNLPALNGEAVSVPKDDASEVWDALTAETTQPDTAQFRAAAPGISRVWLDGRRQVNLDRSTAQIGAPAAWEAGYDGDGVKVAVIDTGVDETHPDLAGAEIEEKDFSDEGDVVDYIGHGTHVASTIAGSGARASGAKASGVYKGVAPGAKILDAKVFDSDGYASDSGILAAMQWAADRGAKVANMSLGSYDTPETDPLEEAVESLSASSGILFVVSAGNDGPGARTIGSPGSAPAALTVGAVDRDDSIAGFSSTGPTAVNALKPDITAPGVDIVAARAAHAAIGTPASDGYLSMSGTSMAAPHVAGAAAIVAQRHPDWSGERIKQALTSSAVGNPGLRAYQQGNGRADVAKALAQTVVTEQTSVDFGLQRWSPAGSDPVTKSITYRNDGTEAVTLDLRPEALGPDGKPAPDGMFTVGAERITVQPGATARVALTANTRAADGYGDFSGAVVATATSGATATEGAEATSGATATEGAEATSGAKAATSGQSVRTAFGVIREEESYDVTMDLIDENGAPAQAMPTFISLGTPGHYQQWTETGRIEVRVPKGEYLVDAPVFTPGNSGGMRAAQLVQQRLAVTGDTRVVFDARDAKPFAITAPKATEEGGGTVAWYRERESGGGEFGRIMTDSLAGLSAASVGDSVNKEFQAQVSATRRAGTDQYTLLYTRDGRMFDGLTHQAKRSELAVITADMGVSAKNKVGAVHPMWSNHVMGIGSLTVALFPLPVSSKQYVTTPPGYRWSFGAGQVPADEEYIGSNEVLFDPAAQRTYKAGKSYGITLNVGVFSPTMREGVAARVADLALICAPVYSDHEGRPGYTRGAENSTVMTADDKTVYEGDNPECAFATGLPAASAAYTLRTESSRGTDIAGVSTRVQAAWTFRSASPGDKQVDLPLSTLTFAPKLNLASEAAAGAKLTVPLAVDGYAAGVGVASLEVEASYDGGKTWVKAPVTTKDGERTVTLKHPASATSVSLKGALTDTEGNGYEVTITDAYLLK</sequence>
<dbReference type="PANTHER" id="PTHR43806:SF11">
    <property type="entry name" value="CEREVISIN-RELATED"/>
    <property type="match status" value="1"/>
</dbReference>
<dbReference type="PROSITE" id="PS51892">
    <property type="entry name" value="SUBTILASE"/>
    <property type="match status" value="1"/>
</dbReference>
<dbReference type="KEGG" id="spad:DVK44_06720"/>
<dbReference type="Gene3D" id="3.40.50.200">
    <property type="entry name" value="Peptidase S8/S53 domain"/>
    <property type="match status" value="1"/>
</dbReference>
<dbReference type="InterPro" id="IPR050131">
    <property type="entry name" value="Peptidase_S8_subtilisin-like"/>
</dbReference>
<dbReference type="PROSITE" id="PS00136">
    <property type="entry name" value="SUBTILASE_ASP"/>
    <property type="match status" value="1"/>
</dbReference>
<dbReference type="InterPro" id="IPR015500">
    <property type="entry name" value="Peptidase_S8_subtilisin-rel"/>
</dbReference>
<keyword evidence="9" id="KW-0732">Signal</keyword>
<dbReference type="PROSITE" id="PS00138">
    <property type="entry name" value="SUBTILASE_SER"/>
    <property type="match status" value="1"/>
</dbReference>